<evidence type="ECO:0008006" key="2">
    <source>
        <dbReference type="Google" id="ProtNLM"/>
    </source>
</evidence>
<sequence length="75" mass="8932">MKASEREDICIRCARCCRNLSLYDMFLLSIRTRSIIWSGECKHLTKDNLCKVYGDRHQLCRDWECGLFVIENEKD</sequence>
<gene>
    <name evidence="1" type="ORF">LCGC14_1029670</name>
</gene>
<reference evidence="1" key="1">
    <citation type="journal article" date="2015" name="Nature">
        <title>Complex archaea that bridge the gap between prokaryotes and eukaryotes.</title>
        <authorList>
            <person name="Spang A."/>
            <person name="Saw J.H."/>
            <person name="Jorgensen S.L."/>
            <person name="Zaremba-Niedzwiedzka K."/>
            <person name="Martijn J."/>
            <person name="Lind A.E."/>
            <person name="van Eijk R."/>
            <person name="Schleper C."/>
            <person name="Guy L."/>
            <person name="Ettema T.J."/>
        </authorList>
    </citation>
    <scope>NUCLEOTIDE SEQUENCE</scope>
</reference>
<name>A0A0F9MUZ2_9ZZZZ</name>
<protein>
    <recommendedName>
        <fullName evidence="2">YkgJ family cysteine cluster protein</fullName>
    </recommendedName>
</protein>
<evidence type="ECO:0000313" key="1">
    <source>
        <dbReference type="EMBL" id="KKN11120.1"/>
    </source>
</evidence>
<organism evidence="1">
    <name type="scientific">marine sediment metagenome</name>
    <dbReference type="NCBI Taxonomy" id="412755"/>
    <lineage>
        <taxon>unclassified sequences</taxon>
        <taxon>metagenomes</taxon>
        <taxon>ecological metagenomes</taxon>
    </lineage>
</organism>
<accession>A0A0F9MUZ2</accession>
<dbReference type="AlphaFoldDB" id="A0A0F9MUZ2"/>
<comment type="caution">
    <text evidence="1">The sequence shown here is derived from an EMBL/GenBank/DDBJ whole genome shotgun (WGS) entry which is preliminary data.</text>
</comment>
<dbReference type="EMBL" id="LAZR01004171">
    <property type="protein sequence ID" value="KKN11120.1"/>
    <property type="molecule type" value="Genomic_DNA"/>
</dbReference>
<proteinExistence type="predicted"/>